<dbReference type="InterPro" id="IPR019542">
    <property type="entry name" value="Enhancer_polycomb-like_N"/>
</dbReference>
<feature type="compositionally biased region" description="Polar residues" evidence="9">
    <location>
        <begin position="946"/>
        <end position="955"/>
    </location>
</feature>
<dbReference type="Gene3D" id="3.30.40.10">
    <property type="entry name" value="Zinc/RING finger domain, C3HC4 (zinc finger)"/>
    <property type="match status" value="2"/>
</dbReference>
<feature type="region of interest" description="Disordered" evidence="9">
    <location>
        <begin position="928"/>
        <end position="955"/>
    </location>
</feature>
<feature type="domain" description="Bromo" evidence="10">
    <location>
        <begin position="472"/>
        <end position="542"/>
    </location>
</feature>
<dbReference type="GO" id="GO:0006357">
    <property type="term" value="P:regulation of transcription by RNA polymerase II"/>
    <property type="evidence" value="ECO:0007669"/>
    <property type="project" value="TreeGrafter"/>
</dbReference>
<dbReference type="PROSITE" id="PS50014">
    <property type="entry name" value="BROMODOMAIN_2"/>
    <property type="match status" value="1"/>
</dbReference>
<evidence type="ECO:0000256" key="9">
    <source>
        <dbReference type="SAM" id="MobiDB-lite"/>
    </source>
</evidence>
<dbReference type="Gene3D" id="1.20.920.10">
    <property type="entry name" value="Bromodomain-like"/>
    <property type="match status" value="1"/>
</dbReference>
<dbReference type="CDD" id="cd04369">
    <property type="entry name" value="Bromodomain"/>
    <property type="match status" value="1"/>
</dbReference>
<dbReference type="Gene3D" id="2.30.30.140">
    <property type="match status" value="1"/>
</dbReference>
<dbReference type="InterPro" id="IPR034732">
    <property type="entry name" value="EPHD"/>
</dbReference>
<dbReference type="PROSITE" id="PS50016">
    <property type="entry name" value="ZF_PHD_2"/>
    <property type="match status" value="1"/>
</dbReference>
<feature type="compositionally biased region" description="Polar residues" evidence="9">
    <location>
        <begin position="859"/>
        <end position="883"/>
    </location>
</feature>
<name>A0A0D7AVQ9_9AGAR</name>
<feature type="region of interest" description="Disordered" evidence="9">
    <location>
        <begin position="819"/>
        <end position="909"/>
    </location>
</feature>
<feature type="region of interest" description="Disordered" evidence="9">
    <location>
        <begin position="1233"/>
        <end position="1267"/>
    </location>
</feature>
<evidence type="ECO:0000256" key="1">
    <source>
        <dbReference type="ARBA" id="ARBA00022553"/>
    </source>
</evidence>
<dbReference type="InterPro" id="IPR013083">
    <property type="entry name" value="Znf_RING/FYVE/PHD"/>
</dbReference>
<evidence type="ECO:0000313" key="13">
    <source>
        <dbReference type="EMBL" id="KIY62090.1"/>
    </source>
</evidence>
<dbReference type="Pfam" id="PF13832">
    <property type="entry name" value="zf-HC5HC2H_2"/>
    <property type="match status" value="1"/>
</dbReference>
<dbReference type="Pfam" id="PF13831">
    <property type="entry name" value="PHD_2"/>
    <property type="match status" value="1"/>
</dbReference>
<feature type="compositionally biased region" description="Polar residues" evidence="9">
    <location>
        <begin position="1311"/>
        <end position="1321"/>
    </location>
</feature>
<evidence type="ECO:0000259" key="11">
    <source>
        <dbReference type="PROSITE" id="PS50016"/>
    </source>
</evidence>
<dbReference type="SUPFAM" id="SSF63748">
    <property type="entry name" value="Tudor/PWWP/MBT"/>
    <property type="match status" value="1"/>
</dbReference>
<feature type="compositionally biased region" description="Acidic residues" evidence="9">
    <location>
        <begin position="794"/>
        <end position="803"/>
    </location>
</feature>
<dbReference type="InterPro" id="IPR011011">
    <property type="entry name" value="Znf_FYVE_PHD"/>
</dbReference>
<accession>A0A0D7AVQ9</accession>
<keyword evidence="14" id="KW-1185">Reference proteome</keyword>
<feature type="region of interest" description="Disordered" evidence="9">
    <location>
        <begin position="1600"/>
        <end position="1815"/>
    </location>
</feature>
<feature type="compositionally biased region" description="Low complexity" evidence="9">
    <location>
        <begin position="1718"/>
        <end position="1729"/>
    </location>
</feature>
<protein>
    <recommendedName>
        <fullName evidence="15">Bromodomain-containing protein</fullName>
    </recommendedName>
</protein>
<proteinExistence type="predicted"/>
<keyword evidence="5" id="KW-0862">Zinc</keyword>
<feature type="compositionally biased region" description="Basic residues" evidence="9">
    <location>
        <begin position="1638"/>
        <end position="1649"/>
    </location>
</feature>
<feature type="compositionally biased region" description="Acidic residues" evidence="9">
    <location>
        <begin position="1623"/>
        <end position="1634"/>
    </location>
</feature>
<feature type="region of interest" description="Disordered" evidence="9">
    <location>
        <begin position="726"/>
        <end position="803"/>
    </location>
</feature>
<feature type="domain" description="PHD-type" evidence="12">
    <location>
        <begin position="196"/>
        <end position="305"/>
    </location>
</feature>
<feature type="compositionally biased region" description="Low complexity" evidence="9">
    <location>
        <begin position="1358"/>
        <end position="1367"/>
    </location>
</feature>
<dbReference type="InterPro" id="IPR050701">
    <property type="entry name" value="Histone_Mod_Regulator"/>
</dbReference>
<dbReference type="PANTHER" id="PTHR13793:SF107">
    <property type="entry name" value="BROMODOMAIN-CONTAINING PROTEIN HOMOLOG"/>
    <property type="match status" value="1"/>
</dbReference>
<dbReference type="InterPro" id="IPR019787">
    <property type="entry name" value="Znf_PHD-finger"/>
</dbReference>
<dbReference type="CDD" id="cd15492">
    <property type="entry name" value="PHD_BRPF_JADE_like"/>
    <property type="match status" value="1"/>
</dbReference>
<dbReference type="InterPro" id="IPR001965">
    <property type="entry name" value="Znf_PHD"/>
</dbReference>
<keyword evidence="2" id="KW-0479">Metal-binding</keyword>
<keyword evidence="1" id="KW-0597">Phosphoprotein</keyword>
<evidence type="ECO:0000256" key="3">
    <source>
        <dbReference type="ARBA" id="ARBA00022737"/>
    </source>
</evidence>
<keyword evidence="4 8" id="KW-0863">Zinc-finger</keyword>
<evidence type="ECO:0000256" key="2">
    <source>
        <dbReference type="ARBA" id="ARBA00022723"/>
    </source>
</evidence>
<evidence type="ECO:0000256" key="8">
    <source>
        <dbReference type="PROSITE-ProRule" id="PRU00146"/>
    </source>
</evidence>
<gene>
    <name evidence="13" type="ORF">CYLTODRAFT_427174</name>
</gene>
<feature type="region of interest" description="Disordered" evidence="9">
    <location>
        <begin position="632"/>
        <end position="671"/>
    </location>
</feature>
<dbReference type="EMBL" id="KN880826">
    <property type="protein sequence ID" value="KIY62090.1"/>
    <property type="molecule type" value="Genomic_DNA"/>
</dbReference>
<feature type="compositionally biased region" description="Low complexity" evidence="9">
    <location>
        <begin position="897"/>
        <end position="909"/>
    </location>
</feature>
<dbReference type="InterPro" id="IPR019786">
    <property type="entry name" value="Zinc_finger_PHD-type_CS"/>
</dbReference>
<dbReference type="PROSITE" id="PS00633">
    <property type="entry name" value="BROMODOMAIN_1"/>
    <property type="match status" value="1"/>
</dbReference>
<feature type="compositionally biased region" description="Basic and acidic residues" evidence="9">
    <location>
        <begin position="1391"/>
        <end position="1409"/>
    </location>
</feature>
<dbReference type="GO" id="GO:0008270">
    <property type="term" value="F:zinc ion binding"/>
    <property type="evidence" value="ECO:0007669"/>
    <property type="project" value="UniProtKB-KW"/>
</dbReference>
<dbReference type="GO" id="GO:0006325">
    <property type="term" value="P:chromatin organization"/>
    <property type="evidence" value="ECO:0007669"/>
    <property type="project" value="UniProtKB-ARBA"/>
</dbReference>
<dbReference type="InterPro" id="IPR036427">
    <property type="entry name" value="Bromodomain-like_sf"/>
</dbReference>
<dbReference type="SUPFAM" id="SSF57903">
    <property type="entry name" value="FYVE/PHD zinc finger"/>
    <property type="match status" value="1"/>
</dbReference>
<evidence type="ECO:0008006" key="15">
    <source>
        <dbReference type="Google" id="ProtNLM"/>
    </source>
</evidence>
<evidence type="ECO:0000313" key="14">
    <source>
        <dbReference type="Proteomes" id="UP000054007"/>
    </source>
</evidence>
<evidence type="ECO:0000256" key="5">
    <source>
        <dbReference type="ARBA" id="ARBA00022833"/>
    </source>
</evidence>
<dbReference type="Pfam" id="PF10513">
    <property type="entry name" value="EPL1"/>
    <property type="match status" value="1"/>
</dbReference>
<evidence type="ECO:0000256" key="4">
    <source>
        <dbReference type="ARBA" id="ARBA00022771"/>
    </source>
</evidence>
<dbReference type="SMART" id="SM00249">
    <property type="entry name" value="PHD"/>
    <property type="match status" value="2"/>
</dbReference>
<evidence type="ECO:0000256" key="6">
    <source>
        <dbReference type="ARBA" id="ARBA00023117"/>
    </source>
</evidence>
<feature type="domain" description="PHD-type" evidence="11">
    <location>
        <begin position="142"/>
        <end position="192"/>
    </location>
</feature>
<organism evidence="13 14">
    <name type="scientific">Cylindrobasidium torrendii FP15055 ss-10</name>
    <dbReference type="NCBI Taxonomy" id="1314674"/>
    <lineage>
        <taxon>Eukaryota</taxon>
        <taxon>Fungi</taxon>
        <taxon>Dikarya</taxon>
        <taxon>Basidiomycota</taxon>
        <taxon>Agaricomycotina</taxon>
        <taxon>Agaricomycetes</taxon>
        <taxon>Agaricomycetidae</taxon>
        <taxon>Agaricales</taxon>
        <taxon>Marasmiineae</taxon>
        <taxon>Physalacriaceae</taxon>
        <taxon>Cylindrobasidium</taxon>
    </lineage>
</organism>
<dbReference type="PANTHER" id="PTHR13793">
    <property type="entry name" value="PHD FINGER PROTEINS"/>
    <property type="match status" value="1"/>
</dbReference>
<feature type="compositionally biased region" description="Polar residues" evidence="9">
    <location>
        <begin position="821"/>
        <end position="830"/>
    </location>
</feature>
<dbReference type="SUPFAM" id="SSF47370">
    <property type="entry name" value="Bromodomain"/>
    <property type="match status" value="1"/>
</dbReference>
<dbReference type="PROSITE" id="PS01359">
    <property type="entry name" value="ZF_PHD_1"/>
    <property type="match status" value="1"/>
</dbReference>
<dbReference type="STRING" id="1314674.A0A0D7AVQ9"/>
<feature type="compositionally biased region" description="Low complexity" evidence="9">
    <location>
        <begin position="1233"/>
        <end position="1243"/>
    </location>
</feature>
<dbReference type="Proteomes" id="UP000054007">
    <property type="component" value="Unassembled WGS sequence"/>
</dbReference>
<keyword evidence="3" id="KW-0677">Repeat</keyword>
<evidence type="ECO:0000256" key="7">
    <source>
        <dbReference type="PROSITE-ProRule" id="PRU00035"/>
    </source>
</evidence>
<dbReference type="PROSITE" id="PS51805">
    <property type="entry name" value="EPHD"/>
    <property type="match status" value="1"/>
</dbReference>
<sequence>MAPRRGSKHVESPLADVEVVFQPKPKGPPVAVFEKTVENLPTGVQERGIQAFGFNDGSSYRRPDHYVRHTEPLEHDLASQVEYDLDEQDEQWLLSVNAERKQQALNPVSTEVFEIIMDRLEKEFFQLSKHVPRPDLENPGADAPCAICTESEVENANAIIFCDGCNLVVHQACYGVPYIPEGQWLCRKCVLSPNQPVNCILCPNEGGAYKQTTHGEWVHLVCAMWTPGVEIMNEKVQEPIDVSRLDPARERLVCIVCNIHYGYPAQCLHKVCEKPYHVTCARKWQLINPSPKDPNSLGHFCPTHLAAEYRELHAEARIKAEKDDRKAFSSKSARAHSKTYKPAPPVIPWIIIDRITQYTGRISIRKRQEFICDMARYWSLKREARRGAPLLKRLQAEAWPNNTGLDTKELKQMKLEALKKTRTELQHARDLAELGRKRESRKLNQTLLLQKIVTDSIYPHEALFRSTFLDIRGHDRTHHFVNPVSSVDFPEYYKVVEKPMCWKYIQEKLDRHEYWQLDMFKADIDLVWKNAKAYYNQNTAQWRTADRIESHIAKVFGALQTFVSEHPPLQSEDNPSSYIGDIEPPIEVLDLLFRSELVKDLDLEYDIGDTAPLMSLFDFEFGTPQKTIVAATPKRSQKASIKNRIPAEELEPVAQNPSSSSHKRRRVPNLEAIRTTVDADAVEKVAKTPQSVPWEQSPLPMLADDVSKKEAFLHFDSGWVLPAGAKRNRKVSEPTPAEAVRKSTKKSGGGRKSANGKSDGKRRASSSIVPQTPVDSSSSPPFPSVSAHAQYTETDIDVDDENQDMSMQVDMESRAIKLDQGISSPIQSTMLRDGNPSIDSLSVEASVEPEMSVDVEGTDAQTENTPTSLTASSTQAEDVTSQMRPIDDGHASTDTVPETPAEPSSSLAEESMVFPAAVSIPTGMVAERPLSSERPDSDGQALPVGNSGQPAANQVLSGMSPVPLIQEEMAAVPPSPQNNSSLFAQGEDYVDPVPVAEGERTEGSFLTPNDLGGGDIQDVKIDCGEMQASHADVVMTGVSSHASVEESAHLAPEQAGSTSLQTIAPAVERTHLNVDLESSRSNAPDIPSTTSTSTVIVEDSDEAPNDPDVQRQRPKPLGSHVSPEDGGAEVFDGSTNAEANATLALWTNETETRLPAKQPQTLEAPASQLSLDKPVALALPEMTRPSIDPPSTPFVNVEAVHSPALAPIVSHVDSRAHALPSAAISADHFSGISRSASRSPGPARLLQSALPPPTQIQAPGPSASQVAASGDLITDSPLLSLDQSSATQDDERQPDQPMSPAPKDASLRPTDPTQAPSTVATQPEDIEMDATDNVKRVTGQKDGEKPDITLKGAESISTPTPANNTEPETMDVEATTSIDKTAAEPTDTADQQDKADASEPESGAEKPAETEEDEAPEEDEGKAVVTDGEGDTEELSLEELQAKYPDRIVTKDAKGNIFIDQITTAKRVRPVRPETVEATRLKALGEFSEGAIQPGVFVWAKQGLYPYYAGQVIAADDPEWKAVKSKPKNWKKMHVVKYGGDLWWSALPSKNVLQLGVNKELDDAMLALSNNVLQPAKDWETTRPKIQQGYEMIIKAKEAGDNAGAQDAPKKPARKGRKSKAEEEAEVDGEEEVAEPAKKKRGGKARKSKATVDDDDDEEAEEAEPVKPVARKGRSKAAQDDNAEDEAKVAETTPSATKRGRKPKAVEAEDDDEEPKANGKAKAASAKVSAKGKARGKKADNEEDEEAQPTASAPRGRRKAAKSQKDGEDEEEAKGGKASVSAPAAAKGSGKRKRNVEVESEEEVETTKKSKKSKR</sequence>
<feature type="compositionally biased region" description="Basic and acidic residues" evidence="9">
    <location>
        <begin position="1332"/>
        <end position="1348"/>
    </location>
</feature>
<reference evidence="13 14" key="1">
    <citation type="journal article" date="2015" name="Fungal Genet. Biol.">
        <title>Evolution of novel wood decay mechanisms in Agaricales revealed by the genome sequences of Fistulina hepatica and Cylindrobasidium torrendii.</title>
        <authorList>
            <person name="Floudas D."/>
            <person name="Held B.W."/>
            <person name="Riley R."/>
            <person name="Nagy L.G."/>
            <person name="Koehler G."/>
            <person name="Ransdell A.S."/>
            <person name="Younus H."/>
            <person name="Chow J."/>
            <person name="Chiniquy J."/>
            <person name="Lipzen A."/>
            <person name="Tritt A."/>
            <person name="Sun H."/>
            <person name="Haridas S."/>
            <person name="LaButti K."/>
            <person name="Ohm R.A."/>
            <person name="Kues U."/>
            <person name="Blanchette R.A."/>
            <person name="Grigoriev I.V."/>
            <person name="Minto R.E."/>
            <person name="Hibbett D.S."/>
        </authorList>
    </citation>
    <scope>NUCLEOTIDE SEQUENCE [LARGE SCALE GENOMIC DNA]</scope>
    <source>
        <strain evidence="13 14">FP15055 ss-10</strain>
    </source>
</reference>
<feature type="region of interest" description="Disordered" evidence="9">
    <location>
        <begin position="1075"/>
        <end position="1130"/>
    </location>
</feature>
<feature type="region of interest" description="Disordered" evidence="9">
    <location>
        <begin position="1284"/>
        <end position="1433"/>
    </location>
</feature>
<evidence type="ECO:0000259" key="10">
    <source>
        <dbReference type="PROSITE" id="PS50014"/>
    </source>
</evidence>
<dbReference type="InterPro" id="IPR018359">
    <property type="entry name" value="Bromodomain_CS"/>
</dbReference>
<keyword evidence="6 7" id="KW-0103">Bromodomain</keyword>
<dbReference type="SMART" id="SM00297">
    <property type="entry name" value="BROMO"/>
    <property type="match status" value="1"/>
</dbReference>
<feature type="compositionally biased region" description="Acidic residues" evidence="9">
    <location>
        <begin position="1410"/>
        <end position="1420"/>
    </location>
</feature>
<evidence type="ECO:0000259" key="12">
    <source>
        <dbReference type="PROSITE" id="PS51805"/>
    </source>
</evidence>
<dbReference type="InterPro" id="IPR001487">
    <property type="entry name" value="Bromodomain"/>
</dbReference>
<dbReference type="OrthoDB" id="20839at2759"/>
<dbReference type="Pfam" id="PF00439">
    <property type="entry name" value="Bromodomain"/>
    <property type="match status" value="1"/>
</dbReference>
<dbReference type="PRINTS" id="PR00503">
    <property type="entry name" value="BROMODOMAIN"/>
</dbReference>
<feature type="compositionally biased region" description="Acidic residues" evidence="9">
    <location>
        <begin position="1653"/>
        <end position="1663"/>
    </location>
</feature>